<feature type="binding site" evidence="6">
    <location>
        <begin position="90"/>
        <end position="93"/>
    </location>
    <ligand>
        <name>(6R)-10-formyltetrahydrofolate</name>
        <dbReference type="ChEBI" id="CHEBI:195366"/>
    </ligand>
</feature>
<evidence type="ECO:0000256" key="6">
    <source>
        <dbReference type="HAMAP-Rule" id="MF_01930"/>
    </source>
</evidence>
<dbReference type="CDD" id="cd08645">
    <property type="entry name" value="FMT_core_GART"/>
    <property type="match status" value="1"/>
</dbReference>
<dbReference type="Pfam" id="PF00551">
    <property type="entry name" value="Formyl_trans_N"/>
    <property type="match status" value="1"/>
</dbReference>
<dbReference type="InterPro" id="IPR002376">
    <property type="entry name" value="Formyl_transf_N"/>
</dbReference>
<gene>
    <name evidence="6" type="primary">purN</name>
    <name evidence="8" type="ORF">CEY16_14440</name>
</gene>
<name>A0A2I0QQE9_9BACI</name>
<dbReference type="Gene3D" id="3.40.50.170">
    <property type="entry name" value="Formyl transferase, N-terminal domain"/>
    <property type="match status" value="1"/>
</dbReference>
<dbReference type="OrthoDB" id="9806170at2"/>
<feature type="domain" description="Formyl transferase N-terminal" evidence="7">
    <location>
        <begin position="2"/>
        <end position="182"/>
    </location>
</feature>
<evidence type="ECO:0000256" key="5">
    <source>
        <dbReference type="ARBA" id="ARBA00047664"/>
    </source>
</evidence>
<evidence type="ECO:0000256" key="3">
    <source>
        <dbReference type="ARBA" id="ARBA00022755"/>
    </source>
</evidence>
<feature type="site" description="Raises pKa of active site His" evidence="6">
    <location>
        <position position="145"/>
    </location>
</feature>
<sequence length="198" mass="22029">MKRIAIFASGSGSNFESIVQASRVQESGYEVVYLFSDRPKAFVLERAKKFGIEADAFSPKDFSDKIEYESKVLSLLQEKKIDLVVLAGYMRLIGPTILREFEGRIMNIHPSYLPAFPGKDAIGQALDSAALDTGVTVHFVDDGMDTGPIIEQVKIQIEKQDTYESLQEKIQKVEHELYPKTIASVAGRLGEHDQKSAT</sequence>
<feature type="binding site" evidence="6">
    <location>
        <begin position="12"/>
        <end position="14"/>
    </location>
    <ligand>
        <name>N(1)-(5-phospho-beta-D-ribosyl)glycinamide</name>
        <dbReference type="ChEBI" id="CHEBI:143788"/>
    </ligand>
</feature>
<dbReference type="PANTHER" id="PTHR43369:SF2">
    <property type="entry name" value="PHOSPHORIBOSYLGLYCINAMIDE FORMYLTRANSFERASE"/>
    <property type="match status" value="1"/>
</dbReference>
<evidence type="ECO:0000259" key="7">
    <source>
        <dbReference type="Pfam" id="PF00551"/>
    </source>
</evidence>
<protein>
    <recommendedName>
        <fullName evidence="6">Phosphoribosylglycinamide formyltransferase</fullName>
        <ecNumber evidence="6">2.1.2.2</ecNumber>
    </recommendedName>
    <alternativeName>
        <fullName evidence="6">5'-phosphoribosylglycinamide transformylase</fullName>
    </alternativeName>
    <alternativeName>
        <fullName evidence="6">GAR transformylase</fullName>
        <shortName evidence="6">GART</shortName>
    </alternativeName>
</protein>
<proteinExistence type="inferred from homology"/>
<feature type="binding site" evidence="6">
    <location>
        <position position="107"/>
    </location>
    <ligand>
        <name>(6R)-10-formyltetrahydrofolate</name>
        <dbReference type="ChEBI" id="CHEBI:195366"/>
    </ligand>
</feature>
<comment type="function">
    <text evidence="6">Catalyzes the transfer of a formyl group from 10-formyltetrahydrofolate to 5-phospho-ribosyl-glycinamide (GAR), producing 5-phospho-ribosyl-N-formylglycinamide (FGAR) and tetrahydrofolate.</text>
</comment>
<keyword evidence="3 6" id="KW-0658">Purine biosynthesis</keyword>
<keyword evidence="2 6" id="KW-0808">Transferase</keyword>
<dbReference type="SUPFAM" id="SSF53328">
    <property type="entry name" value="Formyltransferase"/>
    <property type="match status" value="1"/>
</dbReference>
<dbReference type="PANTHER" id="PTHR43369">
    <property type="entry name" value="PHOSPHORIBOSYLGLYCINAMIDE FORMYLTRANSFERASE"/>
    <property type="match status" value="1"/>
</dbReference>
<dbReference type="GO" id="GO:0005829">
    <property type="term" value="C:cytosol"/>
    <property type="evidence" value="ECO:0007669"/>
    <property type="project" value="TreeGrafter"/>
</dbReference>
<comment type="similarity">
    <text evidence="4 6">Belongs to the GART family.</text>
</comment>
<dbReference type="InterPro" id="IPR004607">
    <property type="entry name" value="GART"/>
</dbReference>
<evidence type="ECO:0000256" key="4">
    <source>
        <dbReference type="ARBA" id="ARBA00038440"/>
    </source>
</evidence>
<keyword evidence="9" id="KW-1185">Reference proteome</keyword>
<dbReference type="GO" id="GO:0004644">
    <property type="term" value="F:phosphoribosylglycinamide formyltransferase activity"/>
    <property type="evidence" value="ECO:0007669"/>
    <property type="project" value="UniProtKB-UniRule"/>
</dbReference>
<dbReference type="GO" id="GO:0006189">
    <property type="term" value="P:'de novo' IMP biosynthetic process"/>
    <property type="evidence" value="ECO:0007669"/>
    <property type="project" value="UniProtKB-UniRule"/>
</dbReference>
<dbReference type="Proteomes" id="UP000243524">
    <property type="component" value="Unassembled WGS sequence"/>
</dbReference>
<evidence type="ECO:0000256" key="1">
    <source>
        <dbReference type="ARBA" id="ARBA00005054"/>
    </source>
</evidence>
<dbReference type="NCBIfam" id="TIGR00639">
    <property type="entry name" value="PurN"/>
    <property type="match status" value="1"/>
</dbReference>
<feature type="binding site" evidence="6">
    <location>
        <position position="65"/>
    </location>
    <ligand>
        <name>(6R)-10-formyltetrahydrofolate</name>
        <dbReference type="ChEBI" id="CHEBI:195366"/>
    </ligand>
</feature>
<dbReference type="AlphaFoldDB" id="A0A2I0QQE9"/>
<dbReference type="InterPro" id="IPR036477">
    <property type="entry name" value="Formyl_transf_N_sf"/>
</dbReference>
<dbReference type="EMBL" id="PJNH01000005">
    <property type="protein sequence ID" value="PKR76554.1"/>
    <property type="molecule type" value="Genomic_DNA"/>
</dbReference>
<dbReference type="HAMAP" id="MF_01930">
    <property type="entry name" value="PurN"/>
    <property type="match status" value="1"/>
</dbReference>
<comment type="caution">
    <text evidence="8">The sequence shown here is derived from an EMBL/GenBank/DDBJ whole genome shotgun (WGS) entry which is preliminary data.</text>
</comment>
<accession>A0A2I0QQE9</accession>
<dbReference type="EC" id="2.1.2.2" evidence="6"/>
<dbReference type="RefSeq" id="WP_101332768.1">
    <property type="nucleotide sequence ID" value="NZ_PJNH01000005.1"/>
</dbReference>
<evidence type="ECO:0000256" key="2">
    <source>
        <dbReference type="ARBA" id="ARBA00022679"/>
    </source>
</evidence>
<dbReference type="InterPro" id="IPR001555">
    <property type="entry name" value="GART_AS"/>
</dbReference>
<feature type="active site" description="Proton donor" evidence="6">
    <location>
        <position position="109"/>
    </location>
</feature>
<reference evidence="8 9" key="1">
    <citation type="submission" date="2017-06" db="EMBL/GenBank/DDBJ databases">
        <title>the draft geome sequence of Illustriluteabacillus marina B3227.</title>
        <authorList>
            <person name="He R.-H."/>
            <person name="Du Z.-J."/>
        </authorList>
    </citation>
    <scope>NUCLEOTIDE SEQUENCE [LARGE SCALE GENOMIC DNA]</scope>
    <source>
        <strain evidence="8 9">B3227</strain>
    </source>
</reference>
<evidence type="ECO:0000313" key="8">
    <source>
        <dbReference type="EMBL" id="PKR76554.1"/>
    </source>
</evidence>
<dbReference type="PROSITE" id="PS00373">
    <property type="entry name" value="GART"/>
    <property type="match status" value="1"/>
</dbReference>
<organism evidence="8 9">
    <name type="scientific">Halalkalibacillus sediminis</name>
    <dbReference type="NCBI Taxonomy" id="2018042"/>
    <lineage>
        <taxon>Bacteria</taxon>
        <taxon>Bacillati</taxon>
        <taxon>Bacillota</taxon>
        <taxon>Bacilli</taxon>
        <taxon>Bacillales</taxon>
        <taxon>Bacillaceae</taxon>
        <taxon>Halalkalibacillus</taxon>
    </lineage>
</organism>
<comment type="catalytic activity">
    <reaction evidence="5 6">
        <text>N(1)-(5-phospho-beta-D-ribosyl)glycinamide + (6R)-10-formyltetrahydrofolate = N(2)-formyl-N(1)-(5-phospho-beta-D-ribosyl)glycinamide + (6S)-5,6,7,8-tetrahydrofolate + H(+)</text>
        <dbReference type="Rhea" id="RHEA:15053"/>
        <dbReference type="ChEBI" id="CHEBI:15378"/>
        <dbReference type="ChEBI" id="CHEBI:57453"/>
        <dbReference type="ChEBI" id="CHEBI:143788"/>
        <dbReference type="ChEBI" id="CHEBI:147286"/>
        <dbReference type="ChEBI" id="CHEBI:195366"/>
        <dbReference type="EC" id="2.1.2.2"/>
    </reaction>
</comment>
<comment type="pathway">
    <text evidence="1 6">Purine metabolism; IMP biosynthesis via de novo pathway; N(2)-formyl-N(1)-(5-phospho-D-ribosyl)glycinamide from N(1)-(5-phospho-D-ribosyl)glycinamide (10-formyl THF route): step 1/1.</text>
</comment>
<dbReference type="UniPathway" id="UPA00074">
    <property type="reaction ID" value="UER00126"/>
</dbReference>
<evidence type="ECO:0000313" key="9">
    <source>
        <dbReference type="Proteomes" id="UP000243524"/>
    </source>
</evidence>